<keyword evidence="1" id="KW-1133">Transmembrane helix</keyword>
<evidence type="ECO:0000313" key="3">
    <source>
        <dbReference type="Proteomes" id="UP000800093"/>
    </source>
</evidence>
<sequence length="357" mass="38535">MPSLYDTTPSVKGIFSFHVIVAGLALIGFITACALVLIRFINGRIRSFHKARPALGDGGRDGGYSPLKTTLGTHLFLVPAFFCLSIAYAVEAGVVGLDIYANAPASVTSPYAYPYAGGRASSAGTSHGAAISILSFTFSLAKLLMTTALTGAVWLHSNNLTNNGTGVNSPSKLSKIWNAFWLTAILAFSLASWGEGLWHRGGGRTAQTFGGAIRSDYTTRVLFIVYRCIVIFISTSVSIEVLLNYFKVKRNGISGNTERPILARFAFVVVPLIWLRNCFIVADIVMIYEDYRTWSRTTNQAIAFLFIIFGQLANLAILYMVLWGAYSMGRSAGGASGVSELYAALAIVHLALRNVLI</sequence>
<feature type="transmembrane region" description="Helical" evidence="1">
    <location>
        <begin position="224"/>
        <end position="245"/>
    </location>
</feature>
<comment type="caution">
    <text evidence="2">The sequence shown here is derived from an EMBL/GenBank/DDBJ whole genome shotgun (WGS) entry which is preliminary data.</text>
</comment>
<feature type="transmembrane region" description="Helical" evidence="1">
    <location>
        <begin position="265"/>
        <end position="288"/>
    </location>
</feature>
<keyword evidence="3" id="KW-1185">Reference proteome</keyword>
<name>A0A9P4JZX9_9PLEO</name>
<dbReference type="OrthoDB" id="3640947at2759"/>
<reference evidence="3" key="1">
    <citation type="journal article" date="2020" name="Stud. Mycol.">
        <title>101 Dothideomycetes genomes: A test case for predicting lifestyles and emergence of pathogens.</title>
        <authorList>
            <person name="Haridas S."/>
            <person name="Albert R."/>
            <person name="Binder M."/>
            <person name="Bloem J."/>
            <person name="LaButti K."/>
            <person name="Salamov A."/>
            <person name="Andreopoulos B."/>
            <person name="Baker S."/>
            <person name="Barry K."/>
            <person name="Bills G."/>
            <person name="Bluhm B."/>
            <person name="Cannon C."/>
            <person name="Castanera R."/>
            <person name="Culley D."/>
            <person name="Daum C."/>
            <person name="Ezra D."/>
            <person name="Gonzalez J."/>
            <person name="Henrissat B."/>
            <person name="Kuo A."/>
            <person name="Liang C."/>
            <person name="Lipzen A."/>
            <person name="Lutzoni F."/>
            <person name="Magnuson J."/>
            <person name="Mondo S."/>
            <person name="Nolan M."/>
            <person name="Ohm R."/>
            <person name="Pangilinan J."/>
            <person name="Park H.-J."/>
            <person name="Ramirez L."/>
            <person name="Alfaro M."/>
            <person name="Sun H."/>
            <person name="Tritt A."/>
            <person name="Yoshinaga Y."/>
            <person name="Zwiers L.-H."/>
            <person name="Turgeon B."/>
            <person name="Goodwin S."/>
            <person name="Spatafora J."/>
            <person name="Crous P."/>
            <person name="Grigoriev I."/>
        </authorList>
    </citation>
    <scope>NUCLEOTIDE SEQUENCE [LARGE SCALE GENOMIC DNA]</scope>
    <source>
        <strain evidence="3">CBS 304.66</strain>
    </source>
</reference>
<keyword evidence="1" id="KW-0472">Membrane</keyword>
<keyword evidence="1" id="KW-0812">Transmembrane</keyword>
<feature type="transmembrane region" description="Helical" evidence="1">
    <location>
        <begin position="129"/>
        <end position="155"/>
    </location>
</feature>
<accession>A0A9P4JZX9</accession>
<organism evidence="2 3">
    <name type="scientific">Lojkania enalia</name>
    <dbReference type="NCBI Taxonomy" id="147567"/>
    <lineage>
        <taxon>Eukaryota</taxon>
        <taxon>Fungi</taxon>
        <taxon>Dikarya</taxon>
        <taxon>Ascomycota</taxon>
        <taxon>Pezizomycotina</taxon>
        <taxon>Dothideomycetes</taxon>
        <taxon>Pleosporomycetidae</taxon>
        <taxon>Pleosporales</taxon>
        <taxon>Pleosporales incertae sedis</taxon>
        <taxon>Lojkania</taxon>
    </lineage>
</organism>
<gene>
    <name evidence="2" type="ORF">CC78DRAFT_584894</name>
</gene>
<feature type="transmembrane region" description="Helical" evidence="1">
    <location>
        <begin position="75"/>
        <end position="101"/>
    </location>
</feature>
<dbReference type="Proteomes" id="UP000800093">
    <property type="component" value="Unassembled WGS sequence"/>
</dbReference>
<feature type="transmembrane region" description="Helical" evidence="1">
    <location>
        <begin position="300"/>
        <end position="322"/>
    </location>
</feature>
<evidence type="ECO:0000313" key="2">
    <source>
        <dbReference type="EMBL" id="KAF2260334.1"/>
    </source>
</evidence>
<evidence type="ECO:0000256" key="1">
    <source>
        <dbReference type="SAM" id="Phobius"/>
    </source>
</evidence>
<feature type="transmembrane region" description="Helical" evidence="1">
    <location>
        <begin position="20"/>
        <end position="42"/>
    </location>
</feature>
<protein>
    <submittedName>
        <fullName evidence="2">Uncharacterized protein</fullName>
    </submittedName>
</protein>
<feature type="transmembrane region" description="Helical" evidence="1">
    <location>
        <begin position="176"/>
        <end position="194"/>
    </location>
</feature>
<proteinExistence type="predicted"/>
<dbReference type="AlphaFoldDB" id="A0A9P4JZX9"/>
<dbReference type="EMBL" id="ML986683">
    <property type="protein sequence ID" value="KAF2260334.1"/>
    <property type="molecule type" value="Genomic_DNA"/>
</dbReference>